<dbReference type="AlphaFoldDB" id="D5MMF8"/>
<dbReference type="Proteomes" id="UP000006898">
    <property type="component" value="Chromosome"/>
</dbReference>
<reference evidence="7 8" key="1">
    <citation type="journal article" date="2010" name="Nature">
        <title>Nitrite-driven anaerobic methane oxidation by oxygenic bacteria.</title>
        <authorList>
            <person name="Ettwig K.F."/>
            <person name="Butler M.K."/>
            <person name="Le Paslier D."/>
            <person name="Pelletier E."/>
            <person name="Mangenot S."/>
            <person name="Kuypers M.M.M."/>
            <person name="Schreiber F."/>
            <person name="Dutilh B.E."/>
            <person name="Zedelius J."/>
            <person name="de Beer D."/>
            <person name="Gloerich J."/>
            <person name="Wessels H.J.C.T."/>
            <person name="van Allen T."/>
            <person name="Luesken F."/>
            <person name="Wu M."/>
            <person name="van de Pas-Schoonen K.T."/>
            <person name="Op den Camp H.J.M."/>
            <person name="Janssen-Megens E.M."/>
            <person name="Francoijs K-J."/>
            <person name="Stunnenberg H."/>
            <person name="Weissenbach J."/>
            <person name="Jetten M.S.M."/>
            <person name="Strous M."/>
        </authorList>
    </citation>
    <scope>NUCLEOTIDE SEQUENCE [LARGE SCALE GENOMIC DNA]</scope>
</reference>
<evidence type="ECO:0000256" key="5">
    <source>
        <dbReference type="ARBA" id="ARBA00023136"/>
    </source>
</evidence>
<evidence type="ECO:0000256" key="6">
    <source>
        <dbReference type="SAM" id="Phobius"/>
    </source>
</evidence>
<proteinExistence type="predicted"/>
<comment type="subcellular location">
    <subcellularLocation>
        <location evidence="1">Membrane</location>
        <topology evidence="1">Single-pass membrane protein</topology>
    </subcellularLocation>
</comment>
<name>D5MMF8_METO1</name>
<dbReference type="PANTHER" id="PTHR30093:SF44">
    <property type="entry name" value="TYPE II SECRETION SYSTEM CORE PROTEIN G"/>
    <property type="match status" value="1"/>
</dbReference>
<keyword evidence="3 6" id="KW-0812">Transmembrane</keyword>
<dbReference type="GO" id="GO:0016020">
    <property type="term" value="C:membrane"/>
    <property type="evidence" value="ECO:0007669"/>
    <property type="project" value="UniProtKB-SubCell"/>
</dbReference>
<protein>
    <submittedName>
        <fullName evidence="7">Putative Fimbrial protein pilin</fullName>
    </submittedName>
</protein>
<feature type="transmembrane region" description="Helical" evidence="6">
    <location>
        <begin position="20"/>
        <end position="39"/>
    </location>
</feature>
<dbReference type="EMBL" id="FP565575">
    <property type="protein sequence ID" value="CBE70080.1"/>
    <property type="molecule type" value="Genomic_DNA"/>
</dbReference>
<dbReference type="PROSITE" id="PS00409">
    <property type="entry name" value="PROKAR_NTER_METHYL"/>
    <property type="match status" value="1"/>
</dbReference>
<dbReference type="KEGG" id="mox:DAMO_3007"/>
<gene>
    <name evidence="7" type="ORF">DAMO_3007</name>
</gene>
<dbReference type="STRING" id="671143.DAMO_3007"/>
<dbReference type="Pfam" id="PF07963">
    <property type="entry name" value="N_methyl"/>
    <property type="match status" value="1"/>
</dbReference>
<accession>D5MMF8</accession>
<keyword evidence="4 6" id="KW-1133">Transmembrane helix</keyword>
<evidence type="ECO:0000313" key="7">
    <source>
        <dbReference type="EMBL" id="CBE70080.1"/>
    </source>
</evidence>
<evidence type="ECO:0000256" key="2">
    <source>
        <dbReference type="ARBA" id="ARBA00022481"/>
    </source>
</evidence>
<dbReference type="InterPro" id="IPR012902">
    <property type="entry name" value="N_methyl_site"/>
</dbReference>
<dbReference type="eggNOG" id="COG4968">
    <property type="taxonomic scope" value="Bacteria"/>
</dbReference>
<evidence type="ECO:0000256" key="1">
    <source>
        <dbReference type="ARBA" id="ARBA00004167"/>
    </source>
</evidence>
<keyword evidence="2" id="KW-0488">Methylation</keyword>
<evidence type="ECO:0000256" key="4">
    <source>
        <dbReference type="ARBA" id="ARBA00022989"/>
    </source>
</evidence>
<dbReference type="SUPFAM" id="SSF54523">
    <property type="entry name" value="Pili subunits"/>
    <property type="match status" value="1"/>
</dbReference>
<dbReference type="NCBIfam" id="TIGR02532">
    <property type="entry name" value="IV_pilin_GFxxxE"/>
    <property type="match status" value="1"/>
</dbReference>
<dbReference type="Gene3D" id="3.30.700.10">
    <property type="entry name" value="Glycoprotein, Type 4 Pilin"/>
    <property type="match status" value="1"/>
</dbReference>
<dbReference type="HOGENOM" id="CLU_1649027_0_0_0"/>
<organism evidence="7 8">
    <name type="scientific">Methylomirabilis oxygeniifera</name>
    <dbReference type="NCBI Taxonomy" id="671143"/>
    <lineage>
        <taxon>Bacteria</taxon>
        <taxon>Candidatus Methylomirabilota</taxon>
        <taxon>Candidatus Methylomirabilia</taxon>
        <taxon>Candidatus Methylomirabilales</taxon>
        <taxon>Candidatus Methylomirabilaceae</taxon>
        <taxon>Candidatus Methylomirabilis</taxon>
    </lineage>
</organism>
<dbReference type="InterPro" id="IPR045584">
    <property type="entry name" value="Pilin-like"/>
</dbReference>
<keyword evidence="5 6" id="KW-0472">Membrane</keyword>
<evidence type="ECO:0000313" key="8">
    <source>
        <dbReference type="Proteomes" id="UP000006898"/>
    </source>
</evidence>
<evidence type="ECO:0000256" key="3">
    <source>
        <dbReference type="ARBA" id="ARBA00022692"/>
    </source>
</evidence>
<sequence>MERLRKKLIGRKGGFTLIELMVVVAIIGILAAMAVPLYANMQARSRIGRAQSDLRVMMGTLSAFAAHCGDVPGSVLAQNWPGTAPTANTCAGALAATGITPLTVAVTDAALISAGPFFTAGNEPTPPAGWQYAMTKNAGVANYTLTATPPAGEGNPITMP</sequence>
<dbReference type="PANTHER" id="PTHR30093">
    <property type="entry name" value="GENERAL SECRETION PATHWAY PROTEIN G"/>
    <property type="match status" value="1"/>
</dbReference>